<protein>
    <submittedName>
        <fullName evidence="1">Uncharacterized protein</fullName>
    </submittedName>
</protein>
<organism evidence="1 2">
    <name type="scientific">Pyropia yezoensis</name>
    <name type="common">Susabi-nori</name>
    <name type="synonym">Porphyra yezoensis</name>
    <dbReference type="NCBI Taxonomy" id="2788"/>
    <lineage>
        <taxon>Eukaryota</taxon>
        <taxon>Rhodophyta</taxon>
        <taxon>Bangiophyceae</taxon>
        <taxon>Bangiales</taxon>
        <taxon>Bangiaceae</taxon>
        <taxon>Pyropia</taxon>
    </lineage>
</organism>
<comment type="caution">
    <text evidence="1">The sequence shown here is derived from an EMBL/GenBank/DDBJ whole genome shotgun (WGS) entry which is preliminary data.</text>
</comment>
<proteinExistence type="predicted"/>
<keyword evidence="2" id="KW-1185">Reference proteome</keyword>
<gene>
    <name evidence="1" type="ORF">I4F81_010608</name>
</gene>
<evidence type="ECO:0000313" key="2">
    <source>
        <dbReference type="Proteomes" id="UP000798662"/>
    </source>
</evidence>
<dbReference type="EMBL" id="CM020620">
    <property type="protein sequence ID" value="KAK1868113.1"/>
    <property type="molecule type" value="Genomic_DNA"/>
</dbReference>
<accession>A0ACC3CE54</accession>
<dbReference type="Proteomes" id="UP000798662">
    <property type="component" value="Chromosome 3"/>
</dbReference>
<name>A0ACC3CE54_PYRYE</name>
<reference evidence="1" key="1">
    <citation type="submission" date="2019-11" db="EMBL/GenBank/DDBJ databases">
        <title>Nori genome reveals adaptations in red seaweeds to the harsh intertidal environment.</title>
        <authorList>
            <person name="Wang D."/>
            <person name="Mao Y."/>
        </authorList>
    </citation>
    <scope>NUCLEOTIDE SEQUENCE</scope>
    <source>
        <tissue evidence="1">Gametophyte</tissue>
    </source>
</reference>
<evidence type="ECO:0000313" key="1">
    <source>
        <dbReference type="EMBL" id="KAK1868113.1"/>
    </source>
</evidence>
<sequence length="1163" mass="118690">MSTLIPTVPEGVYVGVDGGGGGGGDGGGDDDRPASPGDPLGRGPAGAGGRAADTRMGSAGAAPSQGAADGRCGGGRGDGGGDAIGGGGGGGSGGGRGSGCGRGSGSSSVGGDGGPGACLGCGRDACACSEDALGDTFTGDCSLGSSGVYPAADADDEIMGPRHQSSGDSSALSVTPDEARAGRRRSAFSAYRRPPSQRAMQGGDGGGGGGAVAARGAADAAFGNVNGGGGRVPRPHGGGDGGVAEGTQVFRTSADASDTAGGGGYPIPAPGADRGGGPGASPAGGGGLPPAASGPKPRLFAAATVNLLATYCAINPEYEFDTGLTPRRCLTKPDVGVYNSGFDNEEHDYILYVNDVLTAATTGDQYTVLDMMGTGTFGQVTRCRHEQSSTIVAVKVIKNQPAYLNQAWVEIAILRLLRQNNPQDSTRHIVNLFAHFTFRGHLCLVFEPLSINLFELLQQNGYRGVSLDMLRSFLNQLLPTLDVLRRSEVIHCDLKPENVLLRSLNAVDVVLIDFGSACQQNHVIYSYVQSRFYRSPEVLLGRDYDAKIDMWSLGCVAGELFLGIPLFPGQNEFNMVARIVEMLGPPPRSFLDACRHATRFFHPPGSGRDSLRADGTAPTPGMPSSSHAYTLKSTSVYEAETGTTLPPWKRYFPHTQLRDIILAYPYGTAAGSGGGDGSSSGDGGDPEQDPLTSEAHAEEVALRLSFIDLLSGLLQVDPAERWSPAEAMQHPFLTVGALPGGHPWTPPPVTRAYGRAVMAPRSTPHGPLQGTLSGVHPQGPWGMNVAAASSASLYAGSGYMSGGGAPHDSSGAGTTSMDAGGSSGRPSGRTDSSMSAAVLISSPPSYGTSASGRIDPMGSNHYSCSAPNPSPLAWREQAPAMEEFGGLDLGAAAGAAVGGGMPGLVSSRSGGNGAVLRGGGPMYVGGTFLGGASYEPLTGAYMPVRPVVEEGDEDSLEDEPREAVTEAVETWRHAHDRQDGEPDRLASLDNDFPAPPGGSADPREGDEVTHGALFRQMALDDDKPLDPFTSYQPFLSMDLAHHLDLQRQARQATADPGMGPPTARPPHASSRGSGYAGWAPPPGVDGGDSGAFALGAAAAGLPPAQAVPGTAGPPPDLDPTANFVPFDPDSFAAADSSSTGQARAIREANARGAAPQPPRRQGQ</sequence>